<accession>A0A8K0X5N3</accession>
<organism evidence="2 3">
    <name type="scientific">Plectosphaerella cucumerina</name>
    <dbReference type="NCBI Taxonomy" id="40658"/>
    <lineage>
        <taxon>Eukaryota</taxon>
        <taxon>Fungi</taxon>
        <taxon>Dikarya</taxon>
        <taxon>Ascomycota</taxon>
        <taxon>Pezizomycotina</taxon>
        <taxon>Sordariomycetes</taxon>
        <taxon>Hypocreomycetidae</taxon>
        <taxon>Glomerellales</taxon>
        <taxon>Plectosphaerellaceae</taxon>
        <taxon>Plectosphaerella</taxon>
    </lineage>
</organism>
<keyword evidence="3" id="KW-1185">Reference proteome</keyword>
<comment type="caution">
    <text evidence="2">The sequence shown here is derived from an EMBL/GenBank/DDBJ whole genome shotgun (WGS) entry which is preliminary data.</text>
</comment>
<feature type="compositionally biased region" description="Low complexity" evidence="1">
    <location>
        <begin position="285"/>
        <end position="299"/>
    </location>
</feature>
<feature type="compositionally biased region" description="Basic and acidic residues" evidence="1">
    <location>
        <begin position="274"/>
        <end position="284"/>
    </location>
</feature>
<dbReference type="Proteomes" id="UP000813385">
    <property type="component" value="Unassembled WGS sequence"/>
</dbReference>
<name>A0A8K0X5N3_9PEZI</name>
<protein>
    <submittedName>
        <fullName evidence="2">Uncharacterized protein</fullName>
    </submittedName>
</protein>
<evidence type="ECO:0000313" key="3">
    <source>
        <dbReference type="Proteomes" id="UP000813385"/>
    </source>
</evidence>
<feature type="compositionally biased region" description="Basic residues" evidence="1">
    <location>
        <begin position="53"/>
        <end position="63"/>
    </location>
</feature>
<dbReference type="AlphaFoldDB" id="A0A8K0X5N3"/>
<proteinExistence type="predicted"/>
<dbReference type="EMBL" id="JAGPXD010000002">
    <property type="protein sequence ID" value="KAH7368008.1"/>
    <property type="molecule type" value="Genomic_DNA"/>
</dbReference>
<evidence type="ECO:0000313" key="2">
    <source>
        <dbReference type="EMBL" id="KAH7368008.1"/>
    </source>
</evidence>
<feature type="region of interest" description="Disordered" evidence="1">
    <location>
        <begin position="15"/>
        <end position="73"/>
    </location>
</feature>
<feature type="compositionally biased region" description="Basic and acidic residues" evidence="1">
    <location>
        <begin position="303"/>
        <end position="326"/>
    </location>
</feature>
<reference evidence="2" key="1">
    <citation type="journal article" date="2021" name="Nat. Commun.">
        <title>Genetic determinants of endophytism in the Arabidopsis root mycobiome.</title>
        <authorList>
            <person name="Mesny F."/>
            <person name="Miyauchi S."/>
            <person name="Thiergart T."/>
            <person name="Pickel B."/>
            <person name="Atanasova L."/>
            <person name="Karlsson M."/>
            <person name="Huettel B."/>
            <person name="Barry K.W."/>
            <person name="Haridas S."/>
            <person name="Chen C."/>
            <person name="Bauer D."/>
            <person name="Andreopoulos W."/>
            <person name="Pangilinan J."/>
            <person name="LaButti K."/>
            <person name="Riley R."/>
            <person name="Lipzen A."/>
            <person name="Clum A."/>
            <person name="Drula E."/>
            <person name="Henrissat B."/>
            <person name="Kohler A."/>
            <person name="Grigoriev I.V."/>
            <person name="Martin F.M."/>
            <person name="Hacquard S."/>
        </authorList>
    </citation>
    <scope>NUCLEOTIDE SEQUENCE</scope>
    <source>
        <strain evidence="2">MPI-CAGE-AT-0016</strain>
    </source>
</reference>
<sequence length="573" mass="63244">MSVWDLLYDADAEVKLSPRQETTAAATNGPSSPPASPGVSFAGKEKIRDIPHQHQHHHQRKPSSRPPPPPVKRWVHLPANNVAWVLDLVQKLSAVDGKTEAECARIMRFVRDTFLEMRFSAPYRKPHFRREVAGADAGAGPVPGALGPVDGDLFSLVLPVIDVDMDEGSRLKLQAAGGSANVPARELLRAGTEERHRSLRAMPTNLQHYLFPYLKHLGAMLELRRCFNKSELHVPRTLDQSYHESLSREEVRQRSESQVLYRYLRRLEEALAERTNGDAAETKGESGQSKQASGQASTANPFAHREMLSDVSSEKQKRTDGTKEQLMRMAGRQDVASSVRARAQRELRGGVEPARRRQVLMVAQLWMWRLDEHNVVTCYPDRWDDKNAKTLLNDMKHRMLGLRPAAGTATTAAAPAGREIDMAAVAGRLLSAATGFGDEEFHFQFAGPRSYANAFGGSVARVSNEAMKRYARFEAGIRGMRTSRTVLGDLRAEIALLQEIDDVGEEIIMVQRVLGEQARVAAEFEAAVGGEAVVVMPGAPPAVGFFERLGMDAARVRLSVSGLEEVSPNVMLT</sequence>
<gene>
    <name evidence="2" type="ORF">B0T11DRAFT_59501</name>
</gene>
<feature type="compositionally biased region" description="Basic and acidic residues" evidence="1">
    <location>
        <begin position="43"/>
        <end position="52"/>
    </location>
</feature>
<evidence type="ECO:0000256" key="1">
    <source>
        <dbReference type="SAM" id="MobiDB-lite"/>
    </source>
</evidence>
<dbReference type="OrthoDB" id="2423701at2759"/>
<feature type="region of interest" description="Disordered" evidence="1">
    <location>
        <begin position="274"/>
        <end position="347"/>
    </location>
</feature>